<organism evidence="2 3">
    <name type="scientific">Castanea mollissima</name>
    <name type="common">Chinese chestnut</name>
    <dbReference type="NCBI Taxonomy" id="60419"/>
    <lineage>
        <taxon>Eukaryota</taxon>
        <taxon>Viridiplantae</taxon>
        <taxon>Streptophyta</taxon>
        <taxon>Embryophyta</taxon>
        <taxon>Tracheophyta</taxon>
        <taxon>Spermatophyta</taxon>
        <taxon>Magnoliopsida</taxon>
        <taxon>eudicotyledons</taxon>
        <taxon>Gunneridae</taxon>
        <taxon>Pentapetalae</taxon>
        <taxon>rosids</taxon>
        <taxon>fabids</taxon>
        <taxon>Fagales</taxon>
        <taxon>Fagaceae</taxon>
        <taxon>Castanea</taxon>
    </lineage>
</organism>
<feature type="non-terminal residue" evidence="2">
    <location>
        <position position="1"/>
    </location>
</feature>
<evidence type="ECO:0000313" key="3">
    <source>
        <dbReference type="Proteomes" id="UP000737018"/>
    </source>
</evidence>
<keyword evidence="1" id="KW-1133">Transmembrane helix</keyword>
<keyword evidence="3" id="KW-1185">Reference proteome</keyword>
<dbReference type="AlphaFoldDB" id="A0A8J4VAS1"/>
<feature type="transmembrane region" description="Helical" evidence="1">
    <location>
        <begin position="22"/>
        <end position="41"/>
    </location>
</feature>
<sequence>IELLFWRISTSFMVPKGHRTPFFAKLVGIVAVEVIECYAIMVGGELQ</sequence>
<keyword evidence="1" id="KW-0812">Transmembrane</keyword>
<comment type="caution">
    <text evidence="2">The sequence shown here is derived from an EMBL/GenBank/DDBJ whole genome shotgun (WGS) entry which is preliminary data.</text>
</comment>
<proteinExistence type="predicted"/>
<evidence type="ECO:0000256" key="1">
    <source>
        <dbReference type="SAM" id="Phobius"/>
    </source>
</evidence>
<keyword evidence="1" id="KW-0472">Membrane</keyword>
<dbReference type="Proteomes" id="UP000737018">
    <property type="component" value="Unassembled WGS sequence"/>
</dbReference>
<evidence type="ECO:0000313" key="2">
    <source>
        <dbReference type="EMBL" id="KAF3947830.1"/>
    </source>
</evidence>
<protein>
    <submittedName>
        <fullName evidence="2">Uncharacterized protein</fullName>
    </submittedName>
</protein>
<dbReference type="EMBL" id="JRKL02007360">
    <property type="protein sequence ID" value="KAF3947830.1"/>
    <property type="molecule type" value="Genomic_DNA"/>
</dbReference>
<name>A0A8J4VAS1_9ROSI</name>
<gene>
    <name evidence="2" type="ORF">CMV_026093</name>
</gene>
<reference evidence="2" key="1">
    <citation type="submission" date="2020-03" db="EMBL/GenBank/DDBJ databases">
        <title>Castanea mollissima Vanexum genome sequencing.</title>
        <authorList>
            <person name="Staton M."/>
        </authorList>
    </citation>
    <scope>NUCLEOTIDE SEQUENCE</scope>
    <source>
        <tissue evidence="2">Leaf</tissue>
    </source>
</reference>
<accession>A0A8J4VAS1</accession>